<dbReference type="AlphaFoldDB" id="A0A853EZV7"/>
<evidence type="ECO:0000259" key="2">
    <source>
        <dbReference type="Pfam" id="PF13205"/>
    </source>
</evidence>
<feature type="domain" description="SbsA Ig-like" evidence="2">
    <location>
        <begin position="1"/>
        <end position="44"/>
    </location>
</feature>
<keyword evidence="1" id="KW-0732">Signal</keyword>
<name>A0A853EZV7_9GAMM</name>
<dbReference type="InterPro" id="IPR032812">
    <property type="entry name" value="SbsA_Ig"/>
</dbReference>
<dbReference type="Proteomes" id="UP000568751">
    <property type="component" value="Unassembled WGS sequence"/>
</dbReference>
<dbReference type="EMBL" id="JACCHT010000001">
    <property type="protein sequence ID" value="NYT26808.1"/>
    <property type="molecule type" value="Genomic_DNA"/>
</dbReference>
<reference evidence="3 4" key="1">
    <citation type="submission" date="2020-05" db="EMBL/GenBank/DDBJ databases">
        <title>Horizontal transmission and recombination maintain forever young bacterial symbiont genomes.</title>
        <authorList>
            <person name="Russell S.L."/>
            <person name="Pepper-Tunick E."/>
            <person name="Svedberg J."/>
            <person name="Byrne A."/>
            <person name="Ruelas Castillo J."/>
            <person name="Vollmers C."/>
            <person name="Beinart R.A."/>
            <person name="Corbett-Detig R."/>
        </authorList>
    </citation>
    <scope>NUCLEOTIDE SEQUENCE [LARGE SCALE GENOMIC DNA]</scope>
    <source>
        <strain evidence="3">455</strain>
    </source>
</reference>
<gene>
    <name evidence="3" type="ORF">H0A76_02130</name>
</gene>
<proteinExistence type="predicted"/>
<evidence type="ECO:0000313" key="3">
    <source>
        <dbReference type="EMBL" id="NYT26808.1"/>
    </source>
</evidence>
<comment type="caution">
    <text evidence="3">The sequence shown here is derived from an EMBL/GenBank/DDBJ whole genome shotgun (WGS) entry which is preliminary data.</text>
</comment>
<evidence type="ECO:0000313" key="4">
    <source>
        <dbReference type="Proteomes" id="UP000568751"/>
    </source>
</evidence>
<protein>
    <submittedName>
        <fullName evidence="3">Ig-like domain-containing protein</fullName>
    </submittedName>
</protein>
<dbReference type="Pfam" id="PF13205">
    <property type="entry name" value="Big_5"/>
    <property type="match status" value="1"/>
</dbReference>
<evidence type="ECO:0000256" key="1">
    <source>
        <dbReference type="ARBA" id="ARBA00022729"/>
    </source>
</evidence>
<sequence length="98" mass="10823">MITINPGSDLTVNKNYYVKIDAGTFKDTAGNDYEGIDSDSGWAFWFLPFTTTAQWVDASGNSVSDNGINASEFSTPAIQGTLTNLAVQQRRCYQCYYI</sequence>
<accession>A0A853EZV7</accession>
<organism evidence="3 4">
    <name type="scientific">Candidatus Thiodubiliella endoseptemdiera</name>
    <dbReference type="NCBI Taxonomy" id="2738886"/>
    <lineage>
        <taxon>Bacteria</taxon>
        <taxon>Pseudomonadati</taxon>
        <taxon>Pseudomonadota</taxon>
        <taxon>Gammaproteobacteria</taxon>
        <taxon>Candidatus Pseudothioglobaceae</taxon>
        <taxon>Candidatus Thiodubiliella</taxon>
    </lineage>
</organism>